<dbReference type="AlphaFoldDB" id="A0A0E9QC42"/>
<protein>
    <submittedName>
        <fullName evidence="1">Uncharacterized protein</fullName>
    </submittedName>
</protein>
<reference evidence="1" key="1">
    <citation type="submission" date="2014-11" db="EMBL/GenBank/DDBJ databases">
        <authorList>
            <person name="Amaro Gonzalez C."/>
        </authorList>
    </citation>
    <scope>NUCLEOTIDE SEQUENCE</scope>
</reference>
<name>A0A0E9QC42_ANGAN</name>
<reference evidence="1" key="2">
    <citation type="journal article" date="2015" name="Fish Shellfish Immunol.">
        <title>Early steps in the European eel (Anguilla anguilla)-Vibrio vulnificus interaction in the gills: Role of the RtxA13 toxin.</title>
        <authorList>
            <person name="Callol A."/>
            <person name="Pajuelo D."/>
            <person name="Ebbesson L."/>
            <person name="Teles M."/>
            <person name="MacKenzie S."/>
            <person name="Amaro C."/>
        </authorList>
    </citation>
    <scope>NUCLEOTIDE SEQUENCE</scope>
</reference>
<dbReference type="EMBL" id="GBXM01094480">
    <property type="protein sequence ID" value="JAH14097.1"/>
    <property type="molecule type" value="Transcribed_RNA"/>
</dbReference>
<accession>A0A0E9QC42</accession>
<evidence type="ECO:0000313" key="1">
    <source>
        <dbReference type="EMBL" id="JAH14097.1"/>
    </source>
</evidence>
<sequence>MWRESMSSLCVDTRIQEACGWSYRTSL</sequence>
<organism evidence="1">
    <name type="scientific">Anguilla anguilla</name>
    <name type="common">European freshwater eel</name>
    <name type="synonym">Muraena anguilla</name>
    <dbReference type="NCBI Taxonomy" id="7936"/>
    <lineage>
        <taxon>Eukaryota</taxon>
        <taxon>Metazoa</taxon>
        <taxon>Chordata</taxon>
        <taxon>Craniata</taxon>
        <taxon>Vertebrata</taxon>
        <taxon>Euteleostomi</taxon>
        <taxon>Actinopterygii</taxon>
        <taxon>Neopterygii</taxon>
        <taxon>Teleostei</taxon>
        <taxon>Anguilliformes</taxon>
        <taxon>Anguillidae</taxon>
        <taxon>Anguilla</taxon>
    </lineage>
</organism>
<proteinExistence type="predicted"/>